<evidence type="ECO:0000313" key="2">
    <source>
        <dbReference type="EMBL" id="VDL76356.1"/>
    </source>
</evidence>
<protein>
    <submittedName>
        <fullName evidence="2 4">Uncharacterized protein</fullName>
    </submittedName>
</protein>
<dbReference type="AlphaFoldDB" id="A0A0N4Y913"/>
<feature type="compositionally biased region" description="Low complexity" evidence="1">
    <location>
        <begin position="42"/>
        <end position="57"/>
    </location>
</feature>
<gene>
    <name evidence="2" type="ORF">NBR_LOCUS12767</name>
</gene>
<dbReference type="WBParaSite" id="NBR_0001276601-mRNA-1">
    <property type="protein sequence ID" value="NBR_0001276601-mRNA-1"/>
    <property type="gene ID" value="NBR_0001276601"/>
</dbReference>
<reference evidence="4" key="1">
    <citation type="submission" date="2017-02" db="UniProtKB">
        <authorList>
            <consortium name="WormBaseParasite"/>
        </authorList>
    </citation>
    <scope>IDENTIFICATION</scope>
</reference>
<accession>A0A0N4Y913</accession>
<dbReference type="Proteomes" id="UP000271162">
    <property type="component" value="Unassembled WGS sequence"/>
</dbReference>
<name>A0A0N4Y913_NIPBR</name>
<evidence type="ECO:0000256" key="1">
    <source>
        <dbReference type="SAM" id="MobiDB-lite"/>
    </source>
</evidence>
<proteinExistence type="predicted"/>
<dbReference type="EMBL" id="UYSL01020853">
    <property type="protein sequence ID" value="VDL76356.1"/>
    <property type="molecule type" value="Genomic_DNA"/>
</dbReference>
<evidence type="ECO:0000313" key="3">
    <source>
        <dbReference type="Proteomes" id="UP000271162"/>
    </source>
</evidence>
<feature type="region of interest" description="Disordered" evidence="1">
    <location>
        <begin position="41"/>
        <end position="66"/>
    </location>
</feature>
<sequence>MASTAESDCSDGGRRRRRSSSQFLRYPGWFWSTGIREDLKRTAASTSKSSSSGLRRAGFGRGKTPARSATIVVVSFARKSVEDGKIGLEQEVEEKLATCM</sequence>
<reference evidence="2 3" key="2">
    <citation type="submission" date="2018-11" db="EMBL/GenBank/DDBJ databases">
        <authorList>
            <consortium name="Pathogen Informatics"/>
        </authorList>
    </citation>
    <scope>NUCLEOTIDE SEQUENCE [LARGE SCALE GENOMIC DNA]</scope>
</reference>
<organism evidence="4">
    <name type="scientific">Nippostrongylus brasiliensis</name>
    <name type="common">Rat hookworm</name>
    <dbReference type="NCBI Taxonomy" id="27835"/>
    <lineage>
        <taxon>Eukaryota</taxon>
        <taxon>Metazoa</taxon>
        <taxon>Ecdysozoa</taxon>
        <taxon>Nematoda</taxon>
        <taxon>Chromadorea</taxon>
        <taxon>Rhabditida</taxon>
        <taxon>Rhabditina</taxon>
        <taxon>Rhabditomorpha</taxon>
        <taxon>Strongyloidea</taxon>
        <taxon>Heligmosomidae</taxon>
        <taxon>Nippostrongylus</taxon>
    </lineage>
</organism>
<keyword evidence="3" id="KW-1185">Reference proteome</keyword>
<evidence type="ECO:0000313" key="4">
    <source>
        <dbReference type="WBParaSite" id="NBR_0001276601-mRNA-1"/>
    </source>
</evidence>